<name>A0A9P9Y1N0_9HYPO</name>
<sequence>MATRTQKTQEMEMDLQARGKDHTHRINQEDVDSRSFRMVIGDVLPVDTYYATQQKDIAMRALDQPELLLMHAQGNDDSVASQRYKFMCMLHDPEGRMEAPSRAIRPEKMSSRRSSGKQAWR</sequence>
<feature type="region of interest" description="Disordered" evidence="1">
    <location>
        <begin position="95"/>
        <end position="121"/>
    </location>
</feature>
<accession>A0A9P9Y1N0</accession>
<proteinExistence type="predicted"/>
<reference evidence="2" key="2">
    <citation type="submission" date="2022-07" db="EMBL/GenBank/DDBJ databases">
        <authorList>
            <person name="Goncalves M.F.M."/>
            <person name="Hilario S."/>
            <person name="Van De Peer Y."/>
            <person name="Esteves A.C."/>
            <person name="Alves A."/>
        </authorList>
    </citation>
    <scope>NUCLEOTIDE SEQUENCE</scope>
    <source>
        <strain evidence="2">MUM 19.33</strain>
    </source>
</reference>
<dbReference type="RefSeq" id="XP_051362697.1">
    <property type="nucleotide sequence ID" value="XM_051506053.1"/>
</dbReference>
<dbReference type="AlphaFoldDB" id="A0A9P9Y1N0"/>
<comment type="caution">
    <text evidence="2">The sequence shown here is derived from an EMBL/GenBank/DDBJ whole genome shotgun (WGS) entry which is preliminary data.</text>
</comment>
<feature type="compositionally biased region" description="Polar residues" evidence="1">
    <location>
        <begin position="112"/>
        <end position="121"/>
    </location>
</feature>
<gene>
    <name evidence="2" type="ORF">J7T54_005007</name>
</gene>
<dbReference type="GeneID" id="75831493"/>
<organism evidence="2 3">
    <name type="scientific">Emericellopsis cladophorae</name>
    <dbReference type="NCBI Taxonomy" id="2686198"/>
    <lineage>
        <taxon>Eukaryota</taxon>
        <taxon>Fungi</taxon>
        <taxon>Dikarya</taxon>
        <taxon>Ascomycota</taxon>
        <taxon>Pezizomycotina</taxon>
        <taxon>Sordariomycetes</taxon>
        <taxon>Hypocreomycetidae</taxon>
        <taxon>Hypocreales</taxon>
        <taxon>Bionectriaceae</taxon>
        <taxon>Emericellopsis</taxon>
    </lineage>
</organism>
<dbReference type="Proteomes" id="UP001055219">
    <property type="component" value="Unassembled WGS sequence"/>
</dbReference>
<dbReference type="OrthoDB" id="5372011at2759"/>
<protein>
    <submittedName>
        <fullName evidence="2">Uncharacterized protein</fullName>
    </submittedName>
</protein>
<evidence type="ECO:0000313" key="3">
    <source>
        <dbReference type="Proteomes" id="UP001055219"/>
    </source>
</evidence>
<feature type="compositionally biased region" description="Basic and acidic residues" evidence="1">
    <location>
        <begin position="7"/>
        <end position="30"/>
    </location>
</feature>
<reference evidence="2" key="1">
    <citation type="journal article" date="2021" name="J Fungi (Basel)">
        <title>Genomic and Metabolomic Analyses of the Marine Fungus Emericellopsis cladophorae: Insights into Saltwater Adaptability Mechanisms and Its Biosynthetic Potential.</title>
        <authorList>
            <person name="Goncalves M.F.M."/>
            <person name="Hilario S."/>
            <person name="Van de Peer Y."/>
            <person name="Esteves A.C."/>
            <person name="Alves A."/>
        </authorList>
    </citation>
    <scope>NUCLEOTIDE SEQUENCE</scope>
    <source>
        <strain evidence="2">MUM 19.33</strain>
    </source>
</reference>
<evidence type="ECO:0000256" key="1">
    <source>
        <dbReference type="SAM" id="MobiDB-lite"/>
    </source>
</evidence>
<feature type="compositionally biased region" description="Basic and acidic residues" evidence="1">
    <location>
        <begin position="95"/>
        <end position="110"/>
    </location>
</feature>
<dbReference type="EMBL" id="JAGIXG020000018">
    <property type="protein sequence ID" value="KAI6781841.1"/>
    <property type="molecule type" value="Genomic_DNA"/>
</dbReference>
<evidence type="ECO:0000313" key="2">
    <source>
        <dbReference type="EMBL" id="KAI6781841.1"/>
    </source>
</evidence>
<feature type="region of interest" description="Disordered" evidence="1">
    <location>
        <begin position="1"/>
        <end position="30"/>
    </location>
</feature>
<keyword evidence="3" id="KW-1185">Reference proteome</keyword>